<protein>
    <recommendedName>
        <fullName evidence="5">DUF2330 domain-containing protein</fullName>
    </recommendedName>
</protein>
<dbReference type="RefSeq" id="WP_169110175.1">
    <property type="nucleotide sequence ID" value="NZ_CP051684.1"/>
</dbReference>
<evidence type="ECO:0000256" key="1">
    <source>
        <dbReference type="SAM" id="Phobius"/>
    </source>
</evidence>
<keyword evidence="1" id="KW-0472">Membrane</keyword>
<organism evidence="3 4">
    <name type="scientific">Duganella dendranthematis</name>
    <dbReference type="NCBI Taxonomy" id="2728021"/>
    <lineage>
        <taxon>Bacteria</taxon>
        <taxon>Pseudomonadati</taxon>
        <taxon>Pseudomonadota</taxon>
        <taxon>Betaproteobacteria</taxon>
        <taxon>Burkholderiales</taxon>
        <taxon>Oxalobacteraceae</taxon>
        <taxon>Telluria group</taxon>
        <taxon>Duganella</taxon>
    </lineage>
</organism>
<gene>
    <name evidence="3" type="ORF">HH213_00805</name>
</gene>
<reference evidence="3 4" key="1">
    <citation type="submission" date="2020-04" db="EMBL/GenBank/DDBJ databases">
        <title>Genome sequencing of novel species.</title>
        <authorList>
            <person name="Heo J."/>
            <person name="Kim S.-J."/>
            <person name="Kim J.-S."/>
            <person name="Hong S.-B."/>
            <person name="Kwon S.-W."/>
        </authorList>
    </citation>
    <scope>NUCLEOTIDE SEQUENCE [LARGE SCALE GENOMIC DNA]</scope>
    <source>
        <strain evidence="3 4">AF9R3</strain>
    </source>
</reference>
<keyword evidence="4" id="KW-1185">Reference proteome</keyword>
<evidence type="ECO:0008006" key="5">
    <source>
        <dbReference type="Google" id="ProtNLM"/>
    </source>
</evidence>
<evidence type="ECO:0000313" key="4">
    <source>
        <dbReference type="Proteomes" id="UP000503117"/>
    </source>
</evidence>
<name>A0ABX6M3A8_9BURK</name>
<keyword evidence="2" id="KW-0732">Signal</keyword>
<dbReference type="EMBL" id="CP051684">
    <property type="protein sequence ID" value="QJD88775.1"/>
    <property type="molecule type" value="Genomic_DNA"/>
</dbReference>
<sequence length="557" mass="60637">MPPRPVLAVLAAAALYYTAAMSSHAAPPPDTSVRDALAPGLLGLYATDRFKLSTGRCRDCLAPEQALWYFNDDMIAVAKADAVGYDPRLRAQEDVQAWLANGKGRPGDQPPSLLWIGSPHVAEGRWQPGGQLSRAGNAAPLAVTLTPRLSSNRAYVDDSSVAFFADGDIKARGVLRDEHFVIRTLWPKRYAIDAAAASQPLARGETIESLVRADHGGAQADFAVRTLWRRDGGAQPMPLAGKPALGFVLNGAQGDDDESYGGHFAVATGRFGGAGEWDDWLVNNFYSLASVSEKGIIAATLPMDAYMGDLNSGQSWYRPSYMLVAVLKDARAPALYQEAISRVFSHFYRQDFHYRHASTNCAGINVETLRTLGWQIPRLGGEAPLKAAMALPYMALKDVSLASGQSAYDYLKTERTELLPFVAFNTIGDDLLRRLTSGPARSGLEAQLADDLEALLFVRLPQYPSSRAFGSDPVLSLREYQQRAPANRADWQIVPVAPRAFPATFRDPAAPRERRPASAVATWVWGGVAVTAFVASGWIVTRRRKTARRPLQPSARR</sequence>
<keyword evidence="1" id="KW-1133">Transmembrane helix</keyword>
<keyword evidence="1" id="KW-0812">Transmembrane</keyword>
<evidence type="ECO:0000256" key="2">
    <source>
        <dbReference type="SAM" id="SignalP"/>
    </source>
</evidence>
<feature type="transmembrane region" description="Helical" evidence="1">
    <location>
        <begin position="520"/>
        <end position="540"/>
    </location>
</feature>
<feature type="signal peptide" evidence="2">
    <location>
        <begin position="1"/>
        <end position="25"/>
    </location>
</feature>
<accession>A0ABX6M3A8</accession>
<proteinExistence type="predicted"/>
<feature type="chain" id="PRO_5046758711" description="DUF2330 domain-containing protein" evidence="2">
    <location>
        <begin position="26"/>
        <end position="557"/>
    </location>
</feature>
<evidence type="ECO:0000313" key="3">
    <source>
        <dbReference type="EMBL" id="QJD88775.1"/>
    </source>
</evidence>
<dbReference type="Proteomes" id="UP000503117">
    <property type="component" value="Chromosome"/>
</dbReference>